<keyword evidence="10" id="KW-1185">Reference proteome</keyword>
<evidence type="ECO:0000313" key="9">
    <source>
        <dbReference type="EMBL" id="KZC08709.1"/>
    </source>
</evidence>
<evidence type="ECO:0000313" key="10">
    <source>
        <dbReference type="Proteomes" id="UP000076502"/>
    </source>
</evidence>
<reference evidence="9 10" key="1">
    <citation type="submission" date="2015-07" db="EMBL/GenBank/DDBJ databases">
        <title>The genome of Dufourea novaeangliae.</title>
        <authorList>
            <person name="Pan H."/>
            <person name="Kapheim K."/>
        </authorList>
    </citation>
    <scope>NUCLEOTIDE SEQUENCE [LARGE SCALE GENOMIC DNA]</scope>
    <source>
        <strain evidence="9">0120121106</strain>
        <tissue evidence="9">Whole body</tissue>
    </source>
</reference>
<keyword evidence="2 7" id="KW-0808">Transferase</keyword>
<comment type="catalytic activity">
    <reaction evidence="6 7">
        <text>L-threonylcarbamoyladenylate + adenosine(37) in tRNA = N(6)-L-threonylcarbamoyladenosine(37) in tRNA + AMP + H(+)</text>
        <dbReference type="Rhea" id="RHEA:37059"/>
        <dbReference type="Rhea" id="RHEA-COMP:10162"/>
        <dbReference type="Rhea" id="RHEA-COMP:10163"/>
        <dbReference type="ChEBI" id="CHEBI:15378"/>
        <dbReference type="ChEBI" id="CHEBI:73682"/>
        <dbReference type="ChEBI" id="CHEBI:74411"/>
        <dbReference type="ChEBI" id="CHEBI:74418"/>
        <dbReference type="ChEBI" id="CHEBI:456215"/>
        <dbReference type="EC" id="2.3.1.234"/>
    </reaction>
</comment>
<gene>
    <name evidence="9" type="ORF">WN55_10731</name>
</gene>
<dbReference type="CDD" id="cd24134">
    <property type="entry name" value="ASKHA_NBD_OSGEPL1_QRI7_euk"/>
    <property type="match status" value="1"/>
</dbReference>
<dbReference type="SUPFAM" id="SSF53067">
    <property type="entry name" value="Actin-like ATPase domain"/>
    <property type="match status" value="1"/>
</dbReference>
<evidence type="ECO:0000256" key="3">
    <source>
        <dbReference type="ARBA" id="ARBA00022694"/>
    </source>
</evidence>
<comment type="subunit">
    <text evidence="7">Homodimer.</text>
</comment>
<dbReference type="InterPro" id="IPR043129">
    <property type="entry name" value="ATPase_NBD"/>
</dbReference>
<dbReference type="EC" id="2.3.1.234" evidence="1"/>
<name>A0A154P9X6_DUFNO</name>
<comment type="function">
    <text evidence="7">Required for the formation of a threonylcarbamoyl group on adenosine at position 37 (t(6)A37) in mitochondrial tRNAs that read codons beginning with adenine. Probably involved in the transfer of the threonylcarbamoyl moiety of threonylcarbamoyl-AMP (TC-AMP) to the N6 group of A37. Involved in mitochondrial genome maintenance.</text>
</comment>
<comment type="subcellular location">
    <subcellularLocation>
        <location evidence="7">Mitochondrion</location>
    </subcellularLocation>
</comment>
<dbReference type="GO" id="GO:0046872">
    <property type="term" value="F:metal ion binding"/>
    <property type="evidence" value="ECO:0007669"/>
    <property type="project" value="UniProtKB-KW"/>
</dbReference>
<evidence type="ECO:0000256" key="5">
    <source>
        <dbReference type="ARBA" id="ARBA00023315"/>
    </source>
</evidence>
<dbReference type="PANTHER" id="PTHR11735">
    <property type="entry name" value="TRNA N6-ADENOSINE THREONYLCARBAMOYLTRANSFERASE"/>
    <property type="match status" value="1"/>
</dbReference>
<dbReference type="HAMAP" id="MF_01445">
    <property type="entry name" value="TsaD"/>
    <property type="match status" value="1"/>
</dbReference>
<accession>A0A154P9X6</accession>
<dbReference type="NCBIfam" id="TIGR00329">
    <property type="entry name" value="gcp_kae1"/>
    <property type="match status" value="1"/>
</dbReference>
<comment type="cofactor">
    <cofactor evidence="7">
        <name>a divalent metal cation</name>
        <dbReference type="ChEBI" id="CHEBI:60240"/>
    </cofactor>
    <text evidence="7">Binds 1 divalent metal cation per subunit.</text>
</comment>
<dbReference type="GO" id="GO:0061711">
    <property type="term" value="F:tRNA N(6)-L-threonylcarbamoyladenine synthase activity"/>
    <property type="evidence" value="ECO:0007669"/>
    <property type="project" value="UniProtKB-EC"/>
</dbReference>
<keyword evidence="7" id="KW-0496">Mitochondrion</keyword>
<evidence type="ECO:0000256" key="1">
    <source>
        <dbReference type="ARBA" id="ARBA00012156"/>
    </source>
</evidence>
<sequence length="422" mass="47010">MHLFYKCPLKHFFSPNILLYPHRNDLKLLKNNLHNKAVIVLGIESSCDDTGCGIVDNTGTILGEAIDSQHYVHLNFGGIIPGIARVLHTNNITRVCEDALRSANLKLKDISAIATTVKPGLPMSLDVGTRFGKHLAKIGKKPFIPIHHMEAHALTVRMKEKVDFPYLVLLVSGGHCLLAIVEDVNKFYLLGTTINIAPGEIFDKVARRLKLRNVPEFSSLNGGAAIETAARKASNVDQFFFDTAMAHYRNCNFSLSGMLTRCTKYIETEEEKHGVIGDMLIPDAYNLCAAFQLAVVTHICQRTQRAIEFVDKMSLFPNDKRTLVVSGGVACNDFLAKALNIVSTELGFNFVRPPPKLCTDNGIMIAWNGVERWIADKGVIKNENDIDNVCIEKKAPLGEDWREKVKEANLKCNWVKLKKQLT</sequence>
<proteinExistence type="inferred from homology"/>
<dbReference type="GO" id="GO:0005739">
    <property type="term" value="C:mitochondrion"/>
    <property type="evidence" value="ECO:0007669"/>
    <property type="project" value="UniProtKB-SubCell"/>
</dbReference>
<comment type="similarity">
    <text evidence="7">Belongs to the KAE1 / TsaD family.</text>
</comment>
<evidence type="ECO:0000256" key="6">
    <source>
        <dbReference type="ARBA" id="ARBA00048117"/>
    </source>
</evidence>
<keyword evidence="3 7" id="KW-0819">tRNA processing</keyword>
<keyword evidence="5 7" id="KW-0012">Acyltransferase</keyword>
<dbReference type="OrthoDB" id="10259622at2759"/>
<dbReference type="Pfam" id="PF00814">
    <property type="entry name" value="TsaD"/>
    <property type="match status" value="1"/>
</dbReference>
<dbReference type="PANTHER" id="PTHR11735:SF6">
    <property type="entry name" value="TRNA N6-ADENOSINE THREONYLCARBAMOYLTRANSFERASE, MITOCHONDRIAL"/>
    <property type="match status" value="1"/>
</dbReference>
<evidence type="ECO:0000259" key="8">
    <source>
        <dbReference type="Pfam" id="PF00814"/>
    </source>
</evidence>
<dbReference type="GO" id="GO:0002949">
    <property type="term" value="P:tRNA threonylcarbamoyladenosine modification"/>
    <property type="evidence" value="ECO:0007669"/>
    <property type="project" value="UniProtKB-UniRule"/>
</dbReference>
<dbReference type="AlphaFoldDB" id="A0A154P9X6"/>
<evidence type="ECO:0000256" key="7">
    <source>
        <dbReference type="HAMAP-Rule" id="MF_03179"/>
    </source>
</evidence>
<dbReference type="Gene3D" id="3.30.420.40">
    <property type="match status" value="2"/>
</dbReference>
<organism evidence="9 10">
    <name type="scientific">Dufourea novaeangliae</name>
    <name type="common">Sweat bee</name>
    <dbReference type="NCBI Taxonomy" id="178035"/>
    <lineage>
        <taxon>Eukaryota</taxon>
        <taxon>Metazoa</taxon>
        <taxon>Ecdysozoa</taxon>
        <taxon>Arthropoda</taxon>
        <taxon>Hexapoda</taxon>
        <taxon>Insecta</taxon>
        <taxon>Pterygota</taxon>
        <taxon>Neoptera</taxon>
        <taxon>Endopterygota</taxon>
        <taxon>Hymenoptera</taxon>
        <taxon>Apocrita</taxon>
        <taxon>Aculeata</taxon>
        <taxon>Apoidea</taxon>
        <taxon>Anthophila</taxon>
        <taxon>Halictidae</taxon>
        <taxon>Rophitinae</taxon>
        <taxon>Dufourea</taxon>
    </lineage>
</organism>
<dbReference type="InterPro" id="IPR022450">
    <property type="entry name" value="TsaD"/>
</dbReference>
<protein>
    <recommendedName>
        <fullName evidence="1">N(6)-L-threonylcarbamoyladenine synthase</fullName>
        <ecNumber evidence="1">2.3.1.234</ecNumber>
    </recommendedName>
</protein>
<dbReference type="STRING" id="178035.A0A154P9X6"/>
<dbReference type="PRINTS" id="PR00789">
    <property type="entry name" value="OSIALOPTASE"/>
</dbReference>
<dbReference type="InterPro" id="IPR017861">
    <property type="entry name" value="KAE1/TsaD"/>
</dbReference>
<evidence type="ECO:0000256" key="2">
    <source>
        <dbReference type="ARBA" id="ARBA00022679"/>
    </source>
</evidence>
<feature type="domain" description="Gcp-like" evidence="8">
    <location>
        <begin position="60"/>
        <end position="367"/>
    </location>
</feature>
<dbReference type="Proteomes" id="UP000076502">
    <property type="component" value="Unassembled WGS sequence"/>
</dbReference>
<keyword evidence="4 7" id="KW-0479">Metal-binding</keyword>
<evidence type="ECO:0000256" key="4">
    <source>
        <dbReference type="ARBA" id="ARBA00022723"/>
    </source>
</evidence>
<dbReference type="InterPro" id="IPR000905">
    <property type="entry name" value="Gcp-like_dom"/>
</dbReference>
<dbReference type="EMBL" id="KQ434856">
    <property type="protein sequence ID" value="KZC08709.1"/>
    <property type="molecule type" value="Genomic_DNA"/>
</dbReference>